<reference evidence="3" key="1">
    <citation type="submission" date="2023-03" db="EMBL/GenBank/DDBJ databases">
        <title>Chromosome-level genomes of two armyworms, Mythimna separata and Mythimna loreyi, provide insights into the biosynthesis and reception of sex pheromones.</title>
        <authorList>
            <person name="Zhao H."/>
        </authorList>
    </citation>
    <scope>NUCLEOTIDE SEQUENCE</scope>
    <source>
        <strain evidence="3">BeijingLab</strain>
        <tissue evidence="3">Pupa</tissue>
    </source>
</reference>
<sequence length="644" mass="73681">MFQLYLVLFVFFGKSSAVIYRLNASQYNKMPALYALDDYEACMAEQGGTYCIVDVHLREGANAELMSMIQGYSDHKLKHFNHTQIHRGVCVTRTCRDFARDTSTNKTQGLRDTLEGCLNNSLYSQYRLEGSLANIKYCNNQGDRIILDNSDIAMAVVYIVLVMLNVVGSLYDVVMCNKEEKTGNPYLLAFSIRKNWGRMIAPSNSGQEPRLERLKLFYGLRTMTMFCVFFSHTTLVMSYSYVHNPLYIETSYDDPLKQILFNGSLVTHTFFVMSSFLLAYNFQLYTEKHKVSWLHFPKGILLRWLRLTPTYALILFTISTWMRYAFNGPLWQLVVTTEADACRQYWWAQLLYINNYIYEDAFCLPQTWYLAADTQLFCLGLLVCMLARSCKARAILLSALFVVALAIVAAQTYFQDLDPVVIQSPESYRNLYATEDTFRLIYIRGHTNMSTYILGLAGGFLAYHLQNGKELHKYKKHRWVVWLLFPLGVAVILSGGLFYSDTGRAATVWRVLYATLYKPVFQLLVVMLILGSVFKFESIYRGIMEWRGWTWSGRVSYSAFLLHTLFQRGLMGAQMQPIHMSDYTVMIVLAATIFLTYLCACILFVCVEAPAAALVRAGRRARTRRAHAGQGEAGGGEGGRQGYY</sequence>
<feature type="transmembrane region" description="Helical" evidence="1">
    <location>
        <begin position="519"/>
        <end position="536"/>
    </location>
</feature>
<feature type="transmembrane region" description="Helical" evidence="1">
    <location>
        <begin position="394"/>
        <end position="414"/>
    </location>
</feature>
<keyword evidence="1" id="KW-0812">Transmembrane</keyword>
<evidence type="ECO:0000256" key="2">
    <source>
        <dbReference type="SAM" id="SignalP"/>
    </source>
</evidence>
<evidence type="ECO:0000313" key="3">
    <source>
        <dbReference type="EMBL" id="KAJ8717587.1"/>
    </source>
</evidence>
<dbReference type="EMBL" id="JARGEI010000016">
    <property type="protein sequence ID" value="KAJ8717587.1"/>
    <property type="molecule type" value="Genomic_DNA"/>
</dbReference>
<evidence type="ECO:0000256" key="1">
    <source>
        <dbReference type="SAM" id="Phobius"/>
    </source>
</evidence>
<feature type="transmembrane region" description="Helical" evidence="1">
    <location>
        <begin position="368"/>
        <end position="387"/>
    </location>
</feature>
<gene>
    <name evidence="3" type="ORF">PYW07_005517</name>
</gene>
<feature type="transmembrane region" description="Helical" evidence="1">
    <location>
        <begin position="449"/>
        <end position="467"/>
    </location>
</feature>
<proteinExistence type="predicted"/>
<keyword evidence="4" id="KW-1185">Reference proteome</keyword>
<feature type="transmembrane region" description="Helical" evidence="1">
    <location>
        <begin position="259"/>
        <end position="280"/>
    </location>
</feature>
<dbReference type="AlphaFoldDB" id="A0AAD8DRZ7"/>
<keyword evidence="1" id="KW-1133">Transmembrane helix</keyword>
<accession>A0AAD8DRZ7</accession>
<name>A0AAD8DRZ7_MYTSE</name>
<dbReference type="Proteomes" id="UP001231518">
    <property type="component" value="Chromosome 18"/>
</dbReference>
<feature type="chain" id="PRO_5042113574" description="Acyltransferase 3 domain-containing protein" evidence="2">
    <location>
        <begin position="18"/>
        <end position="644"/>
    </location>
</feature>
<evidence type="ECO:0000313" key="4">
    <source>
        <dbReference type="Proteomes" id="UP001231518"/>
    </source>
</evidence>
<feature type="transmembrane region" description="Helical" evidence="1">
    <location>
        <begin position="548"/>
        <end position="566"/>
    </location>
</feature>
<keyword evidence="1" id="KW-0472">Membrane</keyword>
<feature type="signal peptide" evidence="2">
    <location>
        <begin position="1"/>
        <end position="17"/>
    </location>
</feature>
<feature type="transmembrane region" description="Helical" evidence="1">
    <location>
        <begin position="218"/>
        <end position="239"/>
    </location>
</feature>
<feature type="transmembrane region" description="Helical" evidence="1">
    <location>
        <begin position="152"/>
        <end position="171"/>
    </location>
</feature>
<dbReference type="PANTHER" id="PTHR11161">
    <property type="entry name" value="O-ACYLTRANSFERASE"/>
    <property type="match status" value="1"/>
</dbReference>
<keyword evidence="2" id="KW-0732">Signal</keyword>
<organism evidence="3 4">
    <name type="scientific">Mythimna separata</name>
    <name type="common">Oriental armyworm</name>
    <name type="synonym">Pseudaletia separata</name>
    <dbReference type="NCBI Taxonomy" id="271217"/>
    <lineage>
        <taxon>Eukaryota</taxon>
        <taxon>Metazoa</taxon>
        <taxon>Ecdysozoa</taxon>
        <taxon>Arthropoda</taxon>
        <taxon>Hexapoda</taxon>
        <taxon>Insecta</taxon>
        <taxon>Pterygota</taxon>
        <taxon>Neoptera</taxon>
        <taxon>Endopterygota</taxon>
        <taxon>Lepidoptera</taxon>
        <taxon>Glossata</taxon>
        <taxon>Ditrysia</taxon>
        <taxon>Noctuoidea</taxon>
        <taxon>Noctuidae</taxon>
        <taxon>Noctuinae</taxon>
        <taxon>Hadenini</taxon>
        <taxon>Mythimna</taxon>
    </lineage>
</organism>
<protein>
    <recommendedName>
        <fullName evidence="5">Acyltransferase 3 domain-containing protein</fullName>
    </recommendedName>
</protein>
<dbReference type="InterPro" id="IPR052728">
    <property type="entry name" value="O2_lipid_transport_reg"/>
</dbReference>
<comment type="caution">
    <text evidence="3">The sequence shown here is derived from an EMBL/GenBank/DDBJ whole genome shotgun (WGS) entry which is preliminary data.</text>
</comment>
<feature type="transmembrane region" description="Helical" evidence="1">
    <location>
        <begin position="479"/>
        <end position="499"/>
    </location>
</feature>
<feature type="transmembrane region" description="Helical" evidence="1">
    <location>
        <begin position="301"/>
        <end position="322"/>
    </location>
</feature>
<dbReference type="PANTHER" id="PTHR11161:SF22">
    <property type="entry name" value="ACYLTRANSFERASE 3 DOMAIN-CONTAINING PROTEIN-RELATED"/>
    <property type="match status" value="1"/>
</dbReference>
<feature type="transmembrane region" description="Helical" evidence="1">
    <location>
        <begin position="586"/>
        <end position="615"/>
    </location>
</feature>
<evidence type="ECO:0008006" key="5">
    <source>
        <dbReference type="Google" id="ProtNLM"/>
    </source>
</evidence>